<dbReference type="InterPro" id="IPR004136">
    <property type="entry name" value="NMO"/>
</dbReference>
<sequence length="340" mass="36174">MVLRTELTSILGITNPIVLAPMAGVSHAALISAVANTGSLGLLGVGYATDPQWIHNQMRQASQAYKPESGGALGIGFITWWLEKHPALLEAALEWKPTALWFSFGNYGQFLETIRERSPDTKVIAQVQTVEEALEAVEMYGVDIIVAQGSEAGGHGAKVNASTFCLVPEINDAVGDRVPVVAAGGVTDGRHLAAALMLGASGIVIGTRFCATPESAMHPNAKDCLVASRDGGRSTVRTTAFDVLRGYSAWPSAYAFRVLCNDVTESIQSGTPVEEWKSKYEQALQSGDFNVAHVGAGQGVGLIKGIWPAKLVVERVMEEALECFQIAAAVSDPRRLRAKL</sequence>
<evidence type="ECO:0000313" key="4">
    <source>
        <dbReference type="EMBL" id="KNC98792.1"/>
    </source>
</evidence>
<dbReference type="InParanoid" id="A0A0L0HC80"/>
<evidence type="ECO:0000256" key="1">
    <source>
        <dbReference type="ARBA" id="ARBA00022630"/>
    </source>
</evidence>
<dbReference type="Pfam" id="PF03060">
    <property type="entry name" value="NMO"/>
    <property type="match status" value="2"/>
</dbReference>
<keyword evidence="1" id="KW-0285">Flavoprotein</keyword>
<dbReference type="OMA" id="FLFTPEC"/>
<organism evidence="4 5">
    <name type="scientific">Spizellomyces punctatus (strain DAOM BR117)</name>
    <dbReference type="NCBI Taxonomy" id="645134"/>
    <lineage>
        <taxon>Eukaryota</taxon>
        <taxon>Fungi</taxon>
        <taxon>Fungi incertae sedis</taxon>
        <taxon>Chytridiomycota</taxon>
        <taxon>Chytridiomycota incertae sedis</taxon>
        <taxon>Chytridiomycetes</taxon>
        <taxon>Spizellomycetales</taxon>
        <taxon>Spizellomycetaceae</taxon>
        <taxon>Spizellomyces</taxon>
    </lineage>
</organism>
<evidence type="ECO:0008006" key="6">
    <source>
        <dbReference type="Google" id="ProtNLM"/>
    </source>
</evidence>
<name>A0A0L0HC80_SPIPD</name>
<dbReference type="Gene3D" id="3.20.20.70">
    <property type="entry name" value="Aldolase class I"/>
    <property type="match status" value="1"/>
</dbReference>
<evidence type="ECO:0000256" key="3">
    <source>
        <dbReference type="ARBA" id="ARBA00023002"/>
    </source>
</evidence>
<keyword evidence="3" id="KW-0560">Oxidoreductase</keyword>
<accession>A0A0L0HC80</accession>
<dbReference type="VEuPathDB" id="FungiDB:SPPG_05769"/>
<dbReference type="GO" id="GO:0018580">
    <property type="term" value="F:nitronate monooxygenase activity"/>
    <property type="evidence" value="ECO:0007669"/>
    <property type="project" value="InterPro"/>
</dbReference>
<dbReference type="SUPFAM" id="SSF51412">
    <property type="entry name" value="Inosine monophosphate dehydrogenase (IMPDH)"/>
    <property type="match status" value="1"/>
</dbReference>
<dbReference type="PANTHER" id="PTHR32332">
    <property type="entry name" value="2-NITROPROPANE DIOXYGENASE"/>
    <property type="match status" value="1"/>
</dbReference>
<proteinExistence type="predicted"/>
<protein>
    <recommendedName>
        <fullName evidence="6">Nitronate monooxygenase domain-containing protein</fullName>
    </recommendedName>
</protein>
<dbReference type="STRING" id="645134.A0A0L0HC80"/>
<dbReference type="EMBL" id="KQ257459">
    <property type="protein sequence ID" value="KNC98792.1"/>
    <property type="molecule type" value="Genomic_DNA"/>
</dbReference>
<keyword evidence="5" id="KW-1185">Reference proteome</keyword>
<dbReference type="eggNOG" id="ENOG502RHJM">
    <property type="taxonomic scope" value="Eukaryota"/>
</dbReference>
<evidence type="ECO:0000256" key="2">
    <source>
        <dbReference type="ARBA" id="ARBA00022643"/>
    </source>
</evidence>
<gene>
    <name evidence="4" type="ORF">SPPG_05769</name>
</gene>
<dbReference type="AlphaFoldDB" id="A0A0L0HC80"/>
<evidence type="ECO:0000313" key="5">
    <source>
        <dbReference type="Proteomes" id="UP000053201"/>
    </source>
</evidence>
<dbReference type="InterPro" id="IPR013785">
    <property type="entry name" value="Aldolase_TIM"/>
</dbReference>
<keyword evidence="2" id="KW-0288">FMN</keyword>
<dbReference type="PANTHER" id="PTHR32332:SF31">
    <property type="entry name" value="2-NITROPROPANE DIOXYGENASE FAMILY, PUTATIVE (AFU_ORTHOLOGUE AFUA_2G09850)-RELATED"/>
    <property type="match status" value="1"/>
</dbReference>
<dbReference type="GeneID" id="27689123"/>
<reference evidence="4 5" key="1">
    <citation type="submission" date="2009-08" db="EMBL/GenBank/DDBJ databases">
        <title>The Genome Sequence of Spizellomyces punctatus strain DAOM BR117.</title>
        <authorList>
            <consortium name="The Broad Institute Genome Sequencing Platform"/>
            <person name="Russ C."/>
            <person name="Cuomo C."/>
            <person name="Shea T."/>
            <person name="Young S.K."/>
            <person name="Zeng Q."/>
            <person name="Koehrsen M."/>
            <person name="Haas B."/>
            <person name="Borodovsky M."/>
            <person name="Guigo R."/>
            <person name="Alvarado L."/>
            <person name="Berlin A."/>
            <person name="Bochicchio J."/>
            <person name="Borenstein D."/>
            <person name="Chapman S."/>
            <person name="Chen Z."/>
            <person name="Engels R."/>
            <person name="Freedman E."/>
            <person name="Gellesch M."/>
            <person name="Goldberg J."/>
            <person name="Griggs A."/>
            <person name="Gujja S."/>
            <person name="Heiman D."/>
            <person name="Hepburn T."/>
            <person name="Howarth C."/>
            <person name="Jen D."/>
            <person name="Larson L."/>
            <person name="Lewis B."/>
            <person name="Mehta T."/>
            <person name="Park D."/>
            <person name="Pearson M."/>
            <person name="Roberts A."/>
            <person name="Saif S."/>
            <person name="Shenoy N."/>
            <person name="Sisk P."/>
            <person name="Stolte C."/>
            <person name="Sykes S."/>
            <person name="Thomson T."/>
            <person name="Walk T."/>
            <person name="White J."/>
            <person name="Yandava C."/>
            <person name="Burger G."/>
            <person name="Gray M.W."/>
            <person name="Holland P.W.H."/>
            <person name="King N."/>
            <person name="Lang F.B.F."/>
            <person name="Roger A.J."/>
            <person name="Ruiz-Trillo I."/>
            <person name="Lander E."/>
            <person name="Nusbaum C."/>
        </authorList>
    </citation>
    <scope>NUCLEOTIDE SEQUENCE [LARGE SCALE GENOMIC DNA]</scope>
    <source>
        <strain evidence="4 5">DAOM BR117</strain>
    </source>
</reference>
<dbReference type="RefSeq" id="XP_016606832.1">
    <property type="nucleotide sequence ID" value="XM_016753980.1"/>
</dbReference>
<dbReference type="Proteomes" id="UP000053201">
    <property type="component" value="Unassembled WGS sequence"/>
</dbReference>
<dbReference type="OrthoDB" id="2349068at2759"/>
<dbReference type="CDD" id="cd04730">
    <property type="entry name" value="NPD_like"/>
    <property type="match status" value="1"/>
</dbReference>